<dbReference type="Gene3D" id="3.40.390.30">
    <property type="entry name" value="Metalloproteases ('zincins'), catalytic domain"/>
    <property type="match status" value="1"/>
</dbReference>
<accession>A0A3B1ADA0</accession>
<dbReference type="GO" id="GO:0004519">
    <property type="term" value="F:endonuclease activity"/>
    <property type="evidence" value="ECO:0007669"/>
    <property type="project" value="UniProtKB-KW"/>
</dbReference>
<dbReference type="PROSITE" id="PS01306">
    <property type="entry name" value="UPF0054"/>
    <property type="match status" value="1"/>
</dbReference>
<evidence type="ECO:0000256" key="5">
    <source>
        <dbReference type="ARBA" id="ARBA00022759"/>
    </source>
</evidence>
<evidence type="ECO:0000313" key="8">
    <source>
        <dbReference type="EMBL" id="VAX03736.1"/>
    </source>
</evidence>
<keyword evidence="3" id="KW-0540">Nuclease</keyword>
<reference evidence="8" key="1">
    <citation type="submission" date="2018-06" db="EMBL/GenBank/DDBJ databases">
        <authorList>
            <person name="Zhirakovskaya E."/>
        </authorList>
    </citation>
    <scope>NUCLEOTIDE SEQUENCE</scope>
</reference>
<name>A0A3B1ADA0_9ZZZZ</name>
<dbReference type="InterPro" id="IPR002036">
    <property type="entry name" value="YbeY"/>
</dbReference>
<comment type="similarity">
    <text evidence="2">Belongs to the endoribonuclease YbeY family.</text>
</comment>
<dbReference type="PANTHER" id="PTHR46986">
    <property type="entry name" value="ENDORIBONUCLEASE YBEY, CHLOROPLASTIC"/>
    <property type="match status" value="1"/>
</dbReference>
<dbReference type="GO" id="GO:0046872">
    <property type="term" value="F:metal ion binding"/>
    <property type="evidence" value="ECO:0007669"/>
    <property type="project" value="UniProtKB-KW"/>
</dbReference>
<dbReference type="EMBL" id="UOFV01000425">
    <property type="protein sequence ID" value="VAX03736.1"/>
    <property type="molecule type" value="Genomic_DNA"/>
</dbReference>
<dbReference type="PANTHER" id="PTHR46986:SF1">
    <property type="entry name" value="ENDORIBONUCLEASE YBEY, CHLOROPLASTIC"/>
    <property type="match status" value="1"/>
</dbReference>
<sequence length="156" mass="17208">MVLENAEQQDVPDAGHIQTWANAAVQQAELDELMANKAAQMTVRIVEANEMTELNQQYRQKAGPTNVLSFPFESPPGMPADLMEPTLGDVVVCAAVVMREAAEQGKTLIAHWAHMIVHGTLHLLGYDHIQNNDAQKMESLEIIVLAELGYENPYSV</sequence>
<keyword evidence="6 8" id="KW-0378">Hydrolase</keyword>
<dbReference type="NCBIfam" id="TIGR00043">
    <property type="entry name" value="rRNA maturation RNase YbeY"/>
    <property type="match status" value="1"/>
</dbReference>
<dbReference type="Pfam" id="PF02130">
    <property type="entry name" value="YbeY"/>
    <property type="match status" value="1"/>
</dbReference>
<keyword evidence="4" id="KW-0479">Metal-binding</keyword>
<dbReference type="HAMAP" id="MF_00009">
    <property type="entry name" value="Endoribonucl_YbeY"/>
    <property type="match status" value="1"/>
</dbReference>
<evidence type="ECO:0000256" key="3">
    <source>
        <dbReference type="ARBA" id="ARBA00022722"/>
    </source>
</evidence>
<dbReference type="InterPro" id="IPR020549">
    <property type="entry name" value="YbeY_CS"/>
</dbReference>
<keyword evidence="5" id="KW-0255">Endonuclease</keyword>
<evidence type="ECO:0000256" key="6">
    <source>
        <dbReference type="ARBA" id="ARBA00022801"/>
    </source>
</evidence>
<dbReference type="GO" id="GO:0006364">
    <property type="term" value="P:rRNA processing"/>
    <property type="evidence" value="ECO:0007669"/>
    <property type="project" value="InterPro"/>
</dbReference>
<gene>
    <name evidence="8" type="ORF">MNBD_GAMMA19-2083</name>
</gene>
<evidence type="ECO:0000256" key="4">
    <source>
        <dbReference type="ARBA" id="ARBA00022723"/>
    </source>
</evidence>
<dbReference type="AlphaFoldDB" id="A0A3B1ADA0"/>
<comment type="cofactor">
    <cofactor evidence="1">
        <name>Zn(2+)</name>
        <dbReference type="ChEBI" id="CHEBI:29105"/>
    </cofactor>
</comment>
<dbReference type="InterPro" id="IPR023091">
    <property type="entry name" value="MetalPrtase_cat_dom_sf_prd"/>
</dbReference>
<protein>
    <submittedName>
        <fullName evidence="8">Metal-dependent hydrolase YbeY, involved in rRNA and/or ribosome maturation and assembly</fullName>
    </submittedName>
</protein>
<dbReference type="GO" id="GO:0004222">
    <property type="term" value="F:metalloendopeptidase activity"/>
    <property type="evidence" value="ECO:0007669"/>
    <property type="project" value="InterPro"/>
</dbReference>
<keyword evidence="7" id="KW-0862">Zinc</keyword>
<evidence type="ECO:0000256" key="2">
    <source>
        <dbReference type="ARBA" id="ARBA00010875"/>
    </source>
</evidence>
<dbReference type="SUPFAM" id="SSF55486">
    <property type="entry name" value="Metalloproteases ('zincins'), catalytic domain"/>
    <property type="match status" value="1"/>
</dbReference>
<organism evidence="8">
    <name type="scientific">hydrothermal vent metagenome</name>
    <dbReference type="NCBI Taxonomy" id="652676"/>
    <lineage>
        <taxon>unclassified sequences</taxon>
        <taxon>metagenomes</taxon>
        <taxon>ecological metagenomes</taxon>
    </lineage>
</organism>
<evidence type="ECO:0000256" key="7">
    <source>
        <dbReference type="ARBA" id="ARBA00022833"/>
    </source>
</evidence>
<evidence type="ECO:0000256" key="1">
    <source>
        <dbReference type="ARBA" id="ARBA00001947"/>
    </source>
</evidence>
<proteinExistence type="inferred from homology"/>